<comment type="caution">
    <text evidence="1">The sequence shown here is derived from an EMBL/GenBank/DDBJ whole genome shotgun (WGS) entry which is preliminary data.</text>
</comment>
<gene>
    <name evidence="1" type="ORF">GCM10023143_11410</name>
</gene>
<evidence type="ECO:0000313" key="1">
    <source>
        <dbReference type="EMBL" id="GAA4305869.1"/>
    </source>
</evidence>
<evidence type="ECO:0000313" key="2">
    <source>
        <dbReference type="Proteomes" id="UP001501207"/>
    </source>
</evidence>
<dbReference type="EMBL" id="BAABFN010000002">
    <property type="protein sequence ID" value="GAA4305869.1"/>
    <property type="molecule type" value="Genomic_DNA"/>
</dbReference>
<reference evidence="2" key="1">
    <citation type="journal article" date="2019" name="Int. J. Syst. Evol. Microbiol.">
        <title>The Global Catalogue of Microorganisms (GCM) 10K type strain sequencing project: providing services to taxonomists for standard genome sequencing and annotation.</title>
        <authorList>
            <consortium name="The Broad Institute Genomics Platform"/>
            <consortium name="The Broad Institute Genome Sequencing Center for Infectious Disease"/>
            <person name="Wu L."/>
            <person name="Ma J."/>
        </authorList>
    </citation>
    <scope>NUCLEOTIDE SEQUENCE [LARGE SCALE GENOMIC DNA]</scope>
    <source>
        <strain evidence="2">JCM 17664</strain>
    </source>
</reference>
<name>A0ABP8FKE7_9BACT</name>
<sequence length="292" mass="30577">MLTFLFSCKKGDIGPQGPQGEQGIKGADGNTVLSGKGAPSASVGDVGDFYIDLNADALYGPKTGSGWGSAINLRGDKGDKGSTGATGAAGKNGSAILSGNGAPALSLGTTGDYYLDKTNSLFYGPKTSGSWGTPVSLKGLKGDKGDRGTANVIYSDWFIPNSYTKDTVFGIWGFSYTKPVSQLTQAVIDKGSVLVYAKLLGYNSAIWPGSQVAQLPIQLTYVQGATTMTDTWSALITPGNIKIRFIDDHNIYTAIATTHQFRYVIIPGGVKATSTINLKDYNAVKAAFRLAD</sequence>
<proteinExistence type="predicted"/>
<protein>
    <recommendedName>
        <fullName evidence="3">Collagen-like protein</fullName>
    </recommendedName>
</protein>
<organism evidence="1 2">
    <name type="scientific">Compostibacter hankyongensis</name>
    <dbReference type="NCBI Taxonomy" id="1007089"/>
    <lineage>
        <taxon>Bacteria</taxon>
        <taxon>Pseudomonadati</taxon>
        <taxon>Bacteroidota</taxon>
        <taxon>Chitinophagia</taxon>
        <taxon>Chitinophagales</taxon>
        <taxon>Chitinophagaceae</taxon>
        <taxon>Compostibacter</taxon>
    </lineage>
</organism>
<dbReference type="Proteomes" id="UP001501207">
    <property type="component" value="Unassembled WGS sequence"/>
</dbReference>
<evidence type="ECO:0008006" key="3">
    <source>
        <dbReference type="Google" id="ProtNLM"/>
    </source>
</evidence>
<accession>A0ABP8FKE7</accession>
<keyword evidence="2" id="KW-1185">Reference proteome</keyword>